<dbReference type="EMBL" id="CAEZVL010000027">
    <property type="protein sequence ID" value="CAB4624742.1"/>
    <property type="molecule type" value="Genomic_DNA"/>
</dbReference>
<evidence type="ECO:0000313" key="13">
    <source>
        <dbReference type="EMBL" id="CAB4768973.1"/>
    </source>
</evidence>
<evidence type="ECO:0000256" key="5">
    <source>
        <dbReference type="ARBA" id="ARBA00022840"/>
    </source>
</evidence>
<organism evidence="13">
    <name type="scientific">freshwater metagenome</name>
    <dbReference type="NCBI Taxonomy" id="449393"/>
    <lineage>
        <taxon>unclassified sequences</taxon>
        <taxon>metagenomes</taxon>
        <taxon>ecological metagenomes</taxon>
    </lineage>
</organism>
<dbReference type="InterPro" id="IPR003593">
    <property type="entry name" value="AAA+_ATPase"/>
</dbReference>
<evidence type="ECO:0000256" key="7">
    <source>
        <dbReference type="ARBA" id="ARBA00023136"/>
    </source>
</evidence>
<keyword evidence="5" id="KW-0067">ATP-binding</keyword>
<dbReference type="PROSITE" id="PS50893">
    <property type="entry name" value="ABC_TRANSPORTER_2"/>
    <property type="match status" value="1"/>
</dbReference>
<dbReference type="InterPro" id="IPR005894">
    <property type="entry name" value="DrrA"/>
</dbReference>
<dbReference type="EMBL" id="CAFBRX010000027">
    <property type="protein sequence ID" value="CAB5116328.1"/>
    <property type="molecule type" value="Genomic_DNA"/>
</dbReference>
<dbReference type="Pfam" id="PF00005">
    <property type="entry name" value="ABC_tran"/>
    <property type="match status" value="1"/>
</dbReference>
<evidence type="ECO:0000256" key="4">
    <source>
        <dbReference type="ARBA" id="ARBA00022741"/>
    </source>
</evidence>
<evidence type="ECO:0000256" key="9">
    <source>
        <dbReference type="SAM" id="MobiDB-lite"/>
    </source>
</evidence>
<dbReference type="GO" id="GO:0043215">
    <property type="term" value="P:daunorubicin transport"/>
    <property type="evidence" value="ECO:0007669"/>
    <property type="project" value="InterPro"/>
</dbReference>
<dbReference type="AlphaFoldDB" id="A0A6J6VDF0"/>
<evidence type="ECO:0000313" key="14">
    <source>
        <dbReference type="EMBL" id="CAB5043718.1"/>
    </source>
</evidence>
<comment type="similarity">
    <text evidence="8">Belongs to the ABC transporter superfamily. Drug exporter-1 (DrugE1) (TC 3.A.1.105) family.</text>
</comment>
<reference evidence="13" key="1">
    <citation type="submission" date="2020-05" db="EMBL/GenBank/DDBJ databases">
        <authorList>
            <person name="Chiriac C."/>
            <person name="Salcher M."/>
            <person name="Ghai R."/>
            <person name="Kavagutti S V."/>
        </authorList>
    </citation>
    <scope>NUCLEOTIDE SEQUENCE</scope>
</reference>
<evidence type="ECO:0000256" key="3">
    <source>
        <dbReference type="ARBA" id="ARBA00022475"/>
    </source>
</evidence>
<evidence type="ECO:0000256" key="8">
    <source>
        <dbReference type="ARBA" id="ARBA00049985"/>
    </source>
</evidence>
<dbReference type="PANTHER" id="PTHR42711">
    <property type="entry name" value="ABC TRANSPORTER ATP-BINDING PROTEIN"/>
    <property type="match status" value="1"/>
</dbReference>
<evidence type="ECO:0000313" key="15">
    <source>
        <dbReference type="EMBL" id="CAB5116328.1"/>
    </source>
</evidence>
<keyword evidence="4" id="KW-0547">Nucleotide-binding</keyword>
<dbReference type="InterPro" id="IPR025302">
    <property type="entry name" value="DrrA1/2-like_C"/>
</dbReference>
<dbReference type="InterPro" id="IPR027417">
    <property type="entry name" value="P-loop_NTPase"/>
</dbReference>
<dbReference type="GO" id="GO:0005524">
    <property type="term" value="F:ATP binding"/>
    <property type="evidence" value="ECO:0007669"/>
    <property type="project" value="UniProtKB-KW"/>
</dbReference>
<feature type="compositionally biased region" description="Basic and acidic residues" evidence="9">
    <location>
        <begin position="321"/>
        <end position="335"/>
    </location>
</feature>
<dbReference type="FunFam" id="3.40.50.300:FF:000589">
    <property type="entry name" value="ABC transporter, ATP-binding subunit"/>
    <property type="match status" value="1"/>
</dbReference>
<dbReference type="Pfam" id="PF13732">
    <property type="entry name" value="DrrA1-3_C"/>
    <property type="match status" value="1"/>
</dbReference>
<keyword evidence="2" id="KW-0813">Transport</keyword>
<dbReference type="InterPro" id="IPR050763">
    <property type="entry name" value="ABC_transporter_ATP-binding"/>
</dbReference>
<protein>
    <submittedName>
        <fullName evidence="13">Unannotated protein</fullName>
    </submittedName>
</protein>
<dbReference type="SMART" id="SM00382">
    <property type="entry name" value="AAA"/>
    <property type="match status" value="1"/>
</dbReference>
<evidence type="ECO:0000313" key="12">
    <source>
        <dbReference type="EMBL" id="CAB4624742.1"/>
    </source>
</evidence>
<evidence type="ECO:0000256" key="2">
    <source>
        <dbReference type="ARBA" id="ARBA00022448"/>
    </source>
</evidence>
<dbReference type="InterPro" id="IPR003439">
    <property type="entry name" value="ABC_transporter-like_ATP-bd"/>
</dbReference>
<sequence>MSDSPILASGLVRHFGSGANIVKAVDGVDLEVRQGEIFGFLGPNGAGKSTTVRMLTTLLKPTSGTATVAGYDVVKNADLVRRSIGVALQDAAIDPLMTGRELLALQAVLYGLSKNAGKNRGEELLERVGLTEAADRRVGTYSGGMRRRLDLALSLVHEPTVLFLDEPTTGLDPMSRLTLWEEVKRLNAGGTTVLLTTQYLEEADQLADRVAIIDHGRIVRQGAPRELKAMVGSPTLSIKVGSDQTEEARSILARFGDLRTTSEGTLGVGLARGAEDVATVIRALDEAGLKVRHLELDEPSLDDVFAEATGYRLEGAGTTDTGKKNSDAVDAQESKGRRKRRNRS</sequence>
<dbReference type="InterPro" id="IPR017871">
    <property type="entry name" value="ABC_transporter-like_CS"/>
</dbReference>
<dbReference type="PANTHER" id="PTHR42711:SF19">
    <property type="entry name" value="DOXORUBICIN RESISTANCE ATP-BINDING PROTEIN DRRA"/>
    <property type="match status" value="1"/>
</dbReference>
<evidence type="ECO:0000313" key="11">
    <source>
        <dbReference type="EMBL" id="CAB4532271.1"/>
    </source>
</evidence>
<dbReference type="EMBL" id="CAFBQJ010000001">
    <property type="protein sequence ID" value="CAB5043718.1"/>
    <property type="molecule type" value="Genomic_DNA"/>
</dbReference>
<evidence type="ECO:0000256" key="6">
    <source>
        <dbReference type="ARBA" id="ARBA00022967"/>
    </source>
</evidence>
<dbReference type="NCBIfam" id="TIGR01188">
    <property type="entry name" value="drrA"/>
    <property type="match status" value="1"/>
</dbReference>
<evidence type="ECO:0000259" key="10">
    <source>
        <dbReference type="PROSITE" id="PS50893"/>
    </source>
</evidence>
<accession>A0A6J6VDF0</accession>
<comment type="subcellular location">
    <subcellularLocation>
        <location evidence="1">Cell membrane</location>
        <topology evidence="1">Peripheral membrane protein</topology>
        <orientation evidence="1">Cytoplasmic side</orientation>
    </subcellularLocation>
</comment>
<keyword evidence="7" id="KW-0472">Membrane</keyword>
<dbReference type="GO" id="GO:0016887">
    <property type="term" value="F:ATP hydrolysis activity"/>
    <property type="evidence" value="ECO:0007669"/>
    <property type="project" value="InterPro"/>
</dbReference>
<dbReference type="SUPFAM" id="SSF52540">
    <property type="entry name" value="P-loop containing nucleoside triphosphate hydrolases"/>
    <property type="match status" value="1"/>
</dbReference>
<dbReference type="GO" id="GO:1900753">
    <property type="term" value="P:doxorubicin transport"/>
    <property type="evidence" value="ECO:0007669"/>
    <property type="project" value="InterPro"/>
</dbReference>
<gene>
    <name evidence="11" type="ORF">UFOPK1421_00053</name>
    <name evidence="12" type="ORF">UFOPK1960_00302</name>
    <name evidence="13" type="ORF">UFOPK2921_00154</name>
    <name evidence="14" type="ORF">UFOPK4275_00010</name>
    <name evidence="15" type="ORF">UFOPK4422_00418</name>
</gene>
<keyword evidence="3" id="KW-1003">Cell membrane</keyword>
<evidence type="ECO:0000256" key="1">
    <source>
        <dbReference type="ARBA" id="ARBA00004413"/>
    </source>
</evidence>
<name>A0A6J6VDF0_9ZZZZ</name>
<keyword evidence="6" id="KW-1278">Translocase</keyword>
<feature type="region of interest" description="Disordered" evidence="9">
    <location>
        <begin position="313"/>
        <end position="344"/>
    </location>
</feature>
<dbReference type="Gene3D" id="3.40.50.300">
    <property type="entry name" value="P-loop containing nucleotide triphosphate hydrolases"/>
    <property type="match status" value="1"/>
</dbReference>
<proteinExistence type="inferred from homology"/>
<dbReference type="EMBL" id="CAEZZV010000011">
    <property type="protein sequence ID" value="CAB4768973.1"/>
    <property type="molecule type" value="Genomic_DNA"/>
</dbReference>
<feature type="domain" description="ABC transporter" evidence="10">
    <location>
        <begin position="6"/>
        <end position="240"/>
    </location>
</feature>
<dbReference type="PROSITE" id="PS00211">
    <property type="entry name" value="ABC_TRANSPORTER_1"/>
    <property type="match status" value="1"/>
</dbReference>
<dbReference type="EMBL" id="CAEZSL010000003">
    <property type="protein sequence ID" value="CAB4532271.1"/>
    <property type="molecule type" value="Genomic_DNA"/>
</dbReference>
<dbReference type="GO" id="GO:0005886">
    <property type="term" value="C:plasma membrane"/>
    <property type="evidence" value="ECO:0007669"/>
    <property type="project" value="UniProtKB-SubCell"/>
</dbReference>